<dbReference type="AlphaFoldDB" id="E9SF28"/>
<dbReference type="Pfam" id="PF01841">
    <property type="entry name" value="Transglut_core"/>
    <property type="match status" value="1"/>
</dbReference>
<dbReference type="GO" id="GO:0000272">
    <property type="term" value="P:polysaccharide catabolic process"/>
    <property type="evidence" value="ECO:0007669"/>
    <property type="project" value="InterPro"/>
</dbReference>
<dbReference type="InterPro" id="IPR036439">
    <property type="entry name" value="Dockerin_dom_sf"/>
</dbReference>
<gene>
    <name evidence="3" type="ORF">CUS_5684</name>
</gene>
<feature type="domain" description="Transglutaminase-like" evidence="2">
    <location>
        <begin position="157"/>
        <end position="252"/>
    </location>
</feature>
<dbReference type="GO" id="GO:0004553">
    <property type="term" value="F:hydrolase activity, hydrolyzing O-glycosyl compounds"/>
    <property type="evidence" value="ECO:0007669"/>
    <property type="project" value="InterPro"/>
</dbReference>
<dbReference type="Gene3D" id="3.10.620.30">
    <property type="match status" value="1"/>
</dbReference>
<feature type="chain" id="PRO_5003245749" evidence="1">
    <location>
        <begin position="26"/>
        <end position="370"/>
    </location>
</feature>
<dbReference type="InterPro" id="IPR038765">
    <property type="entry name" value="Papain-like_cys_pep_sf"/>
</dbReference>
<evidence type="ECO:0000259" key="2">
    <source>
        <dbReference type="Pfam" id="PF01841"/>
    </source>
</evidence>
<sequence length="370" mass="41224">MMMRKTVCVFAALSVFFSGAVSVHAENISADAGSTAYGYDFLAQTANGEAKQAFYQRLKSSAEELFSDDRDIESYKGYNVFDTVSYSGYGLDKNEAKEVYFTMRNDMPLLFYLSPTVAVEGDKLLMLVPEKYAEGQTRANHRTDICDYITQCSDMLKDLPTSYEKASAFEEMLVSSAEFAYDGKRPSSDADAHSPVGVIVNGKGVCESYARTFQLVMNCIGEECLFVAGIGGNDAHAWNIMRLDDGRYYYFDCTWDDIKGDRTYMASGSDKFSADHTAYTPDGTGAKFQADMPPTSAEDFDYDKYIKQNYHPYDIDLSRRTDVTDLIHICAHLKGIRHLSGKIAERADINADGAINVTDISILSNYLKCK</sequence>
<name>E9SF28_RUMAL</name>
<comment type="caution">
    <text evidence="3">The sequence shown here is derived from an EMBL/GenBank/DDBJ whole genome shotgun (WGS) entry which is preliminary data.</text>
</comment>
<reference evidence="3 4" key="1">
    <citation type="submission" date="2011-02" db="EMBL/GenBank/DDBJ databases">
        <authorList>
            <person name="Nelson K.E."/>
            <person name="Sutton G."/>
            <person name="Torralba M."/>
            <person name="Durkin S."/>
            <person name="Harkins D."/>
            <person name="Montgomery R."/>
            <person name="Ziemer C."/>
            <person name="Klaassens E."/>
            <person name="Ocuiv P."/>
            <person name="Morrison M."/>
        </authorList>
    </citation>
    <scope>NUCLEOTIDE SEQUENCE [LARGE SCALE GENOMIC DNA]</scope>
    <source>
        <strain evidence="3 4">8</strain>
    </source>
</reference>
<dbReference type="RefSeq" id="WP_002851497.1">
    <property type="nucleotide sequence ID" value="NZ_ADKM02000110.1"/>
</dbReference>
<dbReference type="InterPro" id="IPR002931">
    <property type="entry name" value="Transglutaminase-like"/>
</dbReference>
<dbReference type="Proteomes" id="UP000004259">
    <property type="component" value="Unassembled WGS sequence"/>
</dbReference>
<keyword evidence="1" id="KW-0732">Signal</keyword>
<dbReference type="CDD" id="cd14256">
    <property type="entry name" value="Dockerin_I"/>
    <property type="match status" value="1"/>
</dbReference>
<accession>E9SF28</accession>
<organism evidence="3 4">
    <name type="scientific">Ruminococcus albus 8</name>
    <dbReference type="NCBI Taxonomy" id="246199"/>
    <lineage>
        <taxon>Bacteria</taxon>
        <taxon>Bacillati</taxon>
        <taxon>Bacillota</taxon>
        <taxon>Clostridia</taxon>
        <taxon>Eubacteriales</taxon>
        <taxon>Oscillospiraceae</taxon>
        <taxon>Ruminococcus</taxon>
    </lineage>
</organism>
<dbReference type="Gene3D" id="1.10.1330.10">
    <property type="entry name" value="Dockerin domain"/>
    <property type="match status" value="1"/>
</dbReference>
<protein>
    <submittedName>
        <fullName evidence="3">Dockerin type I repeat protein</fullName>
    </submittedName>
</protein>
<feature type="signal peptide" evidence="1">
    <location>
        <begin position="1"/>
        <end position="25"/>
    </location>
</feature>
<proteinExistence type="predicted"/>
<dbReference type="SUPFAM" id="SSF54001">
    <property type="entry name" value="Cysteine proteinases"/>
    <property type="match status" value="1"/>
</dbReference>
<dbReference type="eggNOG" id="COG5279">
    <property type="taxonomic scope" value="Bacteria"/>
</dbReference>
<dbReference type="OrthoDB" id="1815689at2"/>
<dbReference type="EMBL" id="ADKM02000110">
    <property type="protein sequence ID" value="EGC02131.1"/>
    <property type="molecule type" value="Genomic_DNA"/>
</dbReference>
<dbReference type="STRING" id="246199.CUS_5684"/>
<keyword evidence="4" id="KW-1185">Reference proteome</keyword>
<evidence type="ECO:0000313" key="3">
    <source>
        <dbReference type="EMBL" id="EGC02131.1"/>
    </source>
</evidence>
<evidence type="ECO:0000256" key="1">
    <source>
        <dbReference type="SAM" id="SignalP"/>
    </source>
</evidence>
<evidence type="ECO:0000313" key="4">
    <source>
        <dbReference type="Proteomes" id="UP000004259"/>
    </source>
</evidence>
<dbReference type="InterPro" id="IPR002105">
    <property type="entry name" value="Dockerin_1_rpt"/>
</dbReference>
<dbReference type="SUPFAM" id="SSF63446">
    <property type="entry name" value="Type I dockerin domain"/>
    <property type="match status" value="1"/>
</dbReference>
<dbReference type="Pfam" id="PF00404">
    <property type="entry name" value="Dockerin_1"/>
    <property type="match status" value="1"/>
</dbReference>